<dbReference type="RefSeq" id="WP_344890806.1">
    <property type="nucleotide sequence ID" value="NZ_BAAAWD010000006.1"/>
</dbReference>
<gene>
    <name evidence="2" type="ORF">GCM10017559_17240</name>
</gene>
<name>A0ABN3XU87_9ACTN</name>
<accession>A0ABN3XU87</accession>
<organism evidence="2 3">
    <name type="scientific">Streptosporangium longisporum</name>
    <dbReference type="NCBI Taxonomy" id="46187"/>
    <lineage>
        <taxon>Bacteria</taxon>
        <taxon>Bacillati</taxon>
        <taxon>Actinomycetota</taxon>
        <taxon>Actinomycetes</taxon>
        <taxon>Streptosporangiales</taxon>
        <taxon>Streptosporangiaceae</taxon>
        <taxon>Streptosporangium</taxon>
    </lineage>
</organism>
<dbReference type="Proteomes" id="UP001499930">
    <property type="component" value="Unassembled WGS sequence"/>
</dbReference>
<dbReference type="EMBL" id="BAAAWD010000006">
    <property type="protein sequence ID" value="GAA2997227.1"/>
    <property type="molecule type" value="Genomic_DNA"/>
</dbReference>
<feature type="region of interest" description="Disordered" evidence="1">
    <location>
        <begin position="43"/>
        <end position="126"/>
    </location>
</feature>
<protein>
    <submittedName>
        <fullName evidence="2">Uncharacterized protein</fullName>
    </submittedName>
</protein>
<evidence type="ECO:0000313" key="2">
    <source>
        <dbReference type="EMBL" id="GAA2997227.1"/>
    </source>
</evidence>
<evidence type="ECO:0000256" key="1">
    <source>
        <dbReference type="SAM" id="MobiDB-lite"/>
    </source>
</evidence>
<sequence>MSPRERGRTPGRGQTTVRETGRSLPVLAGAGAVTLAMLGSCAVDAPVGGARPPSTGATGTSPAGASPTDALSPDASPSSGVLPTGAPSSGVLPTGAPSTDVLPTGVGSKGGTSAAGHAWSAAGPPATAARVPWEGGPAYYGRFAAPAAAGWTKPSFFPVGVWFESVITQADVDKDRAAGINTYVELTGTSNMALVRKNGMSALTNVPLPGHGKETVGWLLDDEVDMWAKAGDAPWTGKHPGEGPLCIPENKGCGFTVLRTQKNRFPRGDGRMHYANFGKGVMMWERDADAATFVNYFTDVVSSDVYWYTSASVCLDGKNFLSMPESRCRRAANYGAVVDRQRELDALDGRLQPIYGFVEVGWPAENDTRAIEPQEVTGAVMSSLIHEARGIVYFNHNFGGPCHSQHVLREKCGEKIRPAVAEINRRIAKLAPVLNTQSYRHRFGPGLDTMLKHHRGSSYVFAMPRAATAPGRRTLTLPRGMRASRAEVLFENRSVRIDRKGRFTDSFAAEHSHHVYRITLENS</sequence>
<keyword evidence="3" id="KW-1185">Reference proteome</keyword>
<comment type="caution">
    <text evidence="2">The sequence shown here is derived from an EMBL/GenBank/DDBJ whole genome shotgun (WGS) entry which is preliminary data.</text>
</comment>
<feature type="region of interest" description="Disordered" evidence="1">
    <location>
        <begin position="1"/>
        <end position="24"/>
    </location>
</feature>
<reference evidence="2 3" key="1">
    <citation type="journal article" date="2019" name="Int. J. Syst. Evol. Microbiol.">
        <title>The Global Catalogue of Microorganisms (GCM) 10K type strain sequencing project: providing services to taxonomists for standard genome sequencing and annotation.</title>
        <authorList>
            <consortium name="The Broad Institute Genomics Platform"/>
            <consortium name="The Broad Institute Genome Sequencing Center for Infectious Disease"/>
            <person name="Wu L."/>
            <person name="Ma J."/>
        </authorList>
    </citation>
    <scope>NUCLEOTIDE SEQUENCE [LARGE SCALE GENOMIC DNA]</scope>
    <source>
        <strain evidence="2 3">JCM 3106</strain>
    </source>
</reference>
<evidence type="ECO:0000313" key="3">
    <source>
        <dbReference type="Proteomes" id="UP001499930"/>
    </source>
</evidence>
<proteinExistence type="predicted"/>